<dbReference type="InterPro" id="IPR010675">
    <property type="entry name" value="Bin3_C"/>
</dbReference>
<reference evidence="8 9" key="1">
    <citation type="submission" date="2018-06" db="EMBL/GenBank/DDBJ databases">
        <title>A transcriptomic atlas of mushroom development highlights an independent origin of complex multicellularity.</title>
        <authorList>
            <consortium name="DOE Joint Genome Institute"/>
            <person name="Krizsan K."/>
            <person name="Almasi E."/>
            <person name="Merenyi Z."/>
            <person name="Sahu N."/>
            <person name="Viragh M."/>
            <person name="Koszo T."/>
            <person name="Mondo S."/>
            <person name="Kiss B."/>
            <person name="Balint B."/>
            <person name="Kues U."/>
            <person name="Barry K."/>
            <person name="Hegedus J.C."/>
            <person name="Henrissat B."/>
            <person name="Johnson J."/>
            <person name="Lipzen A."/>
            <person name="Ohm R."/>
            <person name="Nagy I."/>
            <person name="Pangilinan J."/>
            <person name="Yan J."/>
            <person name="Xiong Y."/>
            <person name="Grigoriev I.V."/>
            <person name="Hibbett D.S."/>
            <person name="Nagy L.G."/>
        </authorList>
    </citation>
    <scope>NUCLEOTIDE SEQUENCE [LARGE SCALE GENOMIC DNA]</scope>
    <source>
        <strain evidence="8 9">SZMC22713</strain>
    </source>
</reference>
<dbReference type="PROSITE" id="PS51515">
    <property type="entry name" value="BIN3_SAM"/>
    <property type="match status" value="1"/>
</dbReference>
<proteinExistence type="inferred from homology"/>
<dbReference type="SUPFAM" id="SSF53335">
    <property type="entry name" value="S-adenosyl-L-methionine-dependent methyltransferases"/>
    <property type="match status" value="1"/>
</dbReference>
<keyword evidence="2 6" id="KW-0489">Methyltransferase</keyword>
<dbReference type="InterPro" id="IPR029063">
    <property type="entry name" value="SAM-dependent_MTases_sf"/>
</dbReference>
<dbReference type="GO" id="GO:0017069">
    <property type="term" value="F:snRNA binding"/>
    <property type="evidence" value="ECO:0007669"/>
    <property type="project" value="TreeGrafter"/>
</dbReference>
<dbReference type="Pfam" id="PF08241">
    <property type="entry name" value="Methyltransf_11"/>
    <property type="match status" value="1"/>
</dbReference>
<protein>
    <recommendedName>
        <fullName evidence="6">RNA methyltransferase</fullName>
        <ecNumber evidence="6">2.1.1.-</ecNumber>
    </recommendedName>
</protein>
<accession>A0A4Y7PW24</accession>
<dbReference type="VEuPathDB" id="FungiDB:BD410DRAFT_791987"/>
<dbReference type="EC" id="2.1.1.-" evidence="6"/>
<evidence type="ECO:0000259" key="7">
    <source>
        <dbReference type="PROSITE" id="PS51515"/>
    </source>
</evidence>
<dbReference type="GO" id="GO:0008757">
    <property type="term" value="F:S-adenosylmethionine-dependent methyltransferase activity"/>
    <property type="evidence" value="ECO:0007669"/>
    <property type="project" value="InterPro"/>
</dbReference>
<comment type="similarity">
    <text evidence="1 6">Belongs to the methyltransferase superfamily.</text>
</comment>
<dbReference type="PANTHER" id="PTHR12315">
    <property type="entry name" value="BICOID-INTERACTING PROTEIN RELATED"/>
    <property type="match status" value="1"/>
</dbReference>
<evidence type="ECO:0000256" key="2">
    <source>
        <dbReference type="ARBA" id="ARBA00022603"/>
    </source>
</evidence>
<dbReference type="Proteomes" id="UP000294933">
    <property type="component" value="Unassembled WGS sequence"/>
</dbReference>
<dbReference type="InterPro" id="IPR024160">
    <property type="entry name" value="BIN3_SAM-bd_dom"/>
</dbReference>
<evidence type="ECO:0000256" key="3">
    <source>
        <dbReference type="ARBA" id="ARBA00022679"/>
    </source>
</evidence>
<keyword evidence="9" id="KW-1185">Reference proteome</keyword>
<dbReference type="AlphaFoldDB" id="A0A4Y7PW24"/>
<name>A0A4Y7PW24_9AGAM</name>
<evidence type="ECO:0000256" key="6">
    <source>
        <dbReference type="RuleBase" id="RU367087"/>
    </source>
</evidence>
<evidence type="ECO:0000313" key="9">
    <source>
        <dbReference type="Proteomes" id="UP000294933"/>
    </source>
</evidence>
<dbReference type="InterPro" id="IPR039772">
    <property type="entry name" value="Bin3-like"/>
</dbReference>
<dbReference type="GO" id="GO:0040031">
    <property type="term" value="P:snRNA modification"/>
    <property type="evidence" value="ECO:0007669"/>
    <property type="project" value="TreeGrafter"/>
</dbReference>
<sequence>MTSPHVPIHGNYRGYYTKRPSAHDPRLSLLPDGLFSGKRVLDIGCNEGWVTCEIAQLGVEQVVGVDVDDTLIRAAWRRRRTVWSRQGITEQEMAVKGRQPDLSRLTHVTGQGAPDFNYFPSAFEHMFGPLPIPPRESGTNGHFPHNVIFRTADWLKTRIVEDENGYDVVLALSITKWIHLNEGDDGILCLFRRVFSVLHPGGAFVLEPQEWETYAKAKRLDNRLKENAKQLTLRPDNFRNVLEGIGFTFIQNLGTTGKGGLVSQTSSYVSKTSAVE</sequence>
<dbReference type="EMBL" id="ML170195">
    <property type="protein sequence ID" value="TDL19604.1"/>
    <property type="molecule type" value="Genomic_DNA"/>
</dbReference>
<dbReference type="GO" id="GO:0008173">
    <property type="term" value="F:RNA methyltransferase activity"/>
    <property type="evidence" value="ECO:0007669"/>
    <property type="project" value="UniProtKB-UniRule"/>
</dbReference>
<dbReference type="Pfam" id="PF06859">
    <property type="entry name" value="Bin3"/>
    <property type="match status" value="1"/>
</dbReference>
<gene>
    <name evidence="8" type="ORF">BD410DRAFT_791987</name>
</gene>
<dbReference type="GO" id="GO:0032259">
    <property type="term" value="P:methylation"/>
    <property type="evidence" value="ECO:0007669"/>
    <property type="project" value="UniProtKB-KW"/>
</dbReference>
<dbReference type="OrthoDB" id="540004at2759"/>
<dbReference type="GO" id="GO:0008171">
    <property type="term" value="F:O-methyltransferase activity"/>
    <property type="evidence" value="ECO:0007669"/>
    <property type="project" value="UniProtKB-UniRule"/>
</dbReference>
<dbReference type="Gene3D" id="3.40.50.150">
    <property type="entry name" value="Vaccinia Virus protein VP39"/>
    <property type="match status" value="1"/>
</dbReference>
<evidence type="ECO:0000256" key="1">
    <source>
        <dbReference type="ARBA" id="ARBA00008361"/>
    </source>
</evidence>
<evidence type="ECO:0000256" key="4">
    <source>
        <dbReference type="ARBA" id="ARBA00022691"/>
    </source>
</evidence>
<dbReference type="STRING" id="50990.A0A4Y7PW24"/>
<evidence type="ECO:0000256" key="5">
    <source>
        <dbReference type="PROSITE-ProRule" id="PRU00848"/>
    </source>
</evidence>
<keyword evidence="4 5" id="KW-0949">S-adenosyl-L-methionine</keyword>
<keyword evidence="3 6" id="KW-0808">Transferase</keyword>
<organism evidence="8 9">
    <name type="scientific">Rickenella mellea</name>
    <dbReference type="NCBI Taxonomy" id="50990"/>
    <lineage>
        <taxon>Eukaryota</taxon>
        <taxon>Fungi</taxon>
        <taxon>Dikarya</taxon>
        <taxon>Basidiomycota</taxon>
        <taxon>Agaricomycotina</taxon>
        <taxon>Agaricomycetes</taxon>
        <taxon>Hymenochaetales</taxon>
        <taxon>Rickenellaceae</taxon>
        <taxon>Rickenella</taxon>
    </lineage>
</organism>
<evidence type="ECO:0000313" key="8">
    <source>
        <dbReference type="EMBL" id="TDL19604.1"/>
    </source>
</evidence>
<dbReference type="PANTHER" id="PTHR12315:SF0">
    <property type="entry name" value="7SK SNRNA METHYLPHOSPHATE CAPPING ENZYME"/>
    <property type="match status" value="1"/>
</dbReference>
<feature type="domain" description="Bin3-type SAM" evidence="7">
    <location>
        <begin position="24"/>
        <end position="275"/>
    </location>
</feature>
<dbReference type="CDD" id="cd02440">
    <property type="entry name" value="AdoMet_MTases"/>
    <property type="match status" value="1"/>
</dbReference>
<dbReference type="InterPro" id="IPR013216">
    <property type="entry name" value="Methyltransf_11"/>
</dbReference>